<protein>
    <recommendedName>
        <fullName evidence="2">CsbD-like domain-containing protein</fullName>
    </recommendedName>
</protein>
<gene>
    <name evidence="3" type="ORF">SDC9_12827</name>
</gene>
<evidence type="ECO:0000256" key="1">
    <source>
        <dbReference type="ARBA" id="ARBA00009129"/>
    </source>
</evidence>
<feature type="domain" description="CsbD-like" evidence="2">
    <location>
        <begin position="4"/>
        <end position="55"/>
    </location>
</feature>
<comment type="similarity">
    <text evidence="1">Belongs to the UPF0337 (CsbD) family.</text>
</comment>
<sequence>MNEDIIKGKWKELQGRIQEQWGEITDDEFDKTEGQKDRLLGLLQTKYGYSKEKAEAAFKDLLDKK</sequence>
<dbReference type="Gene3D" id="1.10.1470.10">
    <property type="entry name" value="YjbJ"/>
    <property type="match status" value="1"/>
</dbReference>
<name>A0A644TL83_9ZZZZ</name>
<proteinExistence type="inferred from homology"/>
<organism evidence="3">
    <name type="scientific">bioreactor metagenome</name>
    <dbReference type="NCBI Taxonomy" id="1076179"/>
    <lineage>
        <taxon>unclassified sequences</taxon>
        <taxon>metagenomes</taxon>
        <taxon>ecological metagenomes</taxon>
    </lineage>
</organism>
<dbReference type="InterPro" id="IPR036629">
    <property type="entry name" value="YjbJ_sf"/>
</dbReference>
<dbReference type="PANTHER" id="PTHR34977:SF1">
    <property type="entry name" value="UPF0337 PROTEIN YJBJ"/>
    <property type="match status" value="1"/>
</dbReference>
<reference evidence="3" key="1">
    <citation type="submission" date="2019-08" db="EMBL/GenBank/DDBJ databases">
        <authorList>
            <person name="Kucharzyk K."/>
            <person name="Murdoch R.W."/>
            <person name="Higgins S."/>
            <person name="Loffler F."/>
        </authorList>
    </citation>
    <scope>NUCLEOTIDE SEQUENCE</scope>
</reference>
<dbReference type="PIRSF" id="PIRSF039008">
    <property type="entry name" value="YjbJ"/>
    <property type="match status" value="1"/>
</dbReference>
<evidence type="ECO:0000313" key="3">
    <source>
        <dbReference type="EMBL" id="MPL67137.1"/>
    </source>
</evidence>
<accession>A0A644TL83</accession>
<comment type="caution">
    <text evidence="3">The sequence shown here is derived from an EMBL/GenBank/DDBJ whole genome shotgun (WGS) entry which is preliminary data.</text>
</comment>
<dbReference type="AlphaFoldDB" id="A0A644TL83"/>
<dbReference type="InterPro" id="IPR026042">
    <property type="entry name" value="YjbJ"/>
</dbReference>
<dbReference type="SUPFAM" id="SSF69047">
    <property type="entry name" value="Hypothetical protein YjbJ"/>
    <property type="match status" value="1"/>
</dbReference>
<dbReference type="InterPro" id="IPR008462">
    <property type="entry name" value="CsbD"/>
</dbReference>
<dbReference type="InterPro" id="IPR050423">
    <property type="entry name" value="UPF0337_stress_rsp"/>
</dbReference>
<dbReference type="PANTHER" id="PTHR34977">
    <property type="entry name" value="UPF0337 PROTEIN YJBJ"/>
    <property type="match status" value="1"/>
</dbReference>
<evidence type="ECO:0000259" key="2">
    <source>
        <dbReference type="Pfam" id="PF05532"/>
    </source>
</evidence>
<dbReference type="EMBL" id="VSSQ01000035">
    <property type="protein sequence ID" value="MPL67137.1"/>
    <property type="molecule type" value="Genomic_DNA"/>
</dbReference>
<dbReference type="Pfam" id="PF05532">
    <property type="entry name" value="CsbD"/>
    <property type="match status" value="1"/>
</dbReference>